<evidence type="ECO:0000313" key="2">
    <source>
        <dbReference type="Proteomes" id="UP000729701"/>
    </source>
</evidence>
<gene>
    <name evidence="1" type="ORF">KME60_25790</name>
</gene>
<dbReference type="AlphaFoldDB" id="A0A951QSC8"/>
<organism evidence="1 2">
    <name type="scientific">Cyanomargarita calcarea GSE-NOS-MK-12-04C</name>
    <dbReference type="NCBI Taxonomy" id="2839659"/>
    <lineage>
        <taxon>Bacteria</taxon>
        <taxon>Bacillati</taxon>
        <taxon>Cyanobacteriota</taxon>
        <taxon>Cyanophyceae</taxon>
        <taxon>Nostocales</taxon>
        <taxon>Cyanomargaritaceae</taxon>
        <taxon>Cyanomargarita</taxon>
    </lineage>
</organism>
<reference evidence="1" key="2">
    <citation type="journal article" date="2022" name="Microbiol. Resour. Announc.">
        <title>Metagenome Sequencing to Explore Phylogenomics of Terrestrial Cyanobacteria.</title>
        <authorList>
            <person name="Ward R.D."/>
            <person name="Stajich J.E."/>
            <person name="Johansen J.R."/>
            <person name="Huntemann M."/>
            <person name="Clum A."/>
            <person name="Foster B."/>
            <person name="Foster B."/>
            <person name="Roux S."/>
            <person name="Palaniappan K."/>
            <person name="Varghese N."/>
            <person name="Mukherjee S."/>
            <person name="Reddy T.B.K."/>
            <person name="Daum C."/>
            <person name="Copeland A."/>
            <person name="Chen I.A."/>
            <person name="Ivanova N.N."/>
            <person name="Kyrpides N.C."/>
            <person name="Shapiro N."/>
            <person name="Eloe-Fadrosh E.A."/>
            <person name="Pietrasiak N."/>
        </authorList>
    </citation>
    <scope>NUCLEOTIDE SEQUENCE</scope>
    <source>
        <strain evidence="1">GSE-NOS-MK-12-04C</strain>
    </source>
</reference>
<reference evidence="1" key="1">
    <citation type="submission" date="2021-05" db="EMBL/GenBank/DDBJ databases">
        <authorList>
            <person name="Pietrasiak N."/>
            <person name="Ward R."/>
            <person name="Stajich J.E."/>
            <person name="Kurbessoian T."/>
        </authorList>
    </citation>
    <scope>NUCLEOTIDE SEQUENCE</scope>
    <source>
        <strain evidence="1">GSE-NOS-MK-12-04C</strain>
    </source>
</reference>
<comment type="caution">
    <text evidence="1">The sequence shown here is derived from an EMBL/GenBank/DDBJ whole genome shotgun (WGS) entry which is preliminary data.</text>
</comment>
<dbReference type="Proteomes" id="UP000729701">
    <property type="component" value="Unassembled WGS sequence"/>
</dbReference>
<accession>A0A951QSC8</accession>
<protein>
    <submittedName>
        <fullName evidence="1">Uncharacterized protein</fullName>
    </submittedName>
</protein>
<name>A0A951QSC8_9CYAN</name>
<dbReference type="EMBL" id="JAHHGZ010000034">
    <property type="protein sequence ID" value="MBW4670741.1"/>
    <property type="molecule type" value="Genomic_DNA"/>
</dbReference>
<sequence>MHSSQNLTETHNQVVSDLEKHLPGVQFLKNFLGEKTAVLIDLKEHSELWTEIEAEVEIPLTVQLSNFIRFAPKLIAESGIQGLVPTDYYLQHFASK</sequence>
<proteinExistence type="predicted"/>
<evidence type="ECO:0000313" key="1">
    <source>
        <dbReference type="EMBL" id="MBW4670741.1"/>
    </source>
</evidence>